<organism evidence="2 3">
    <name type="scientific">Filifactor villosus</name>
    <dbReference type="NCBI Taxonomy" id="29374"/>
    <lineage>
        <taxon>Bacteria</taxon>
        <taxon>Bacillati</taxon>
        <taxon>Bacillota</taxon>
        <taxon>Clostridia</taxon>
        <taxon>Peptostreptococcales</taxon>
        <taxon>Filifactoraceae</taxon>
        <taxon>Filifactor</taxon>
    </lineage>
</organism>
<evidence type="ECO:0000313" key="2">
    <source>
        <dbReference type="EMBL" id="MFC4805462.1"/>
    </source>
</evidence>
<dbReference type="RefSeq" id="WP_379789027.1">
    <property type="nucleotide sequence ID" value="NZ_JBHSHL010000051.1"/>
</dbReference>
<dbReference type="InterPro" id="IPR056937">
    <property type="entry name" value="YqbQ/XkdQ"/>
</dbReference>
<evidence type="ECO:0000259" key="1">
    <source>
        <dbReference type="Pfam" id="PF24032"/>
    </source>
</evidence>
<dbReference type="SUPFAM" id="SSF69279">
    <property type="entry name" value="Phage tail proteins"/>
    <property type="match status" value="1"/>
</dbReference>
<sequence length="323" mass="37064">MMIRALLHSKAVKKTYEVSPILDGNLTYTTERAGQASKISFNVLKNGEINYHAGDLFQTFLEDKKFCSGIVFQKSKKQDVITTTAWDLLRYLKYKQSYLIKNMTLTQVVKLIAEEFALPLGDIENTGYILPKKLYDDKTLMDIITDCIRTTAVATKKIYVLFDDFGKLSLKEIGNMKSRFILGSESFVTDYTYDTSIEEAYNYIKLVRPNKSTGRADTYIANDSKKVERWGRLQYYQKVDENMNPAQIKQMAKKYLEYYCRTGRKLRLSCIGIPEIRAGMMIPVSIPDLGDISLNKVLLIDRCTHKVSASDHIMDLEMQVYNG</sequence>
<protein>
    <recommendedName>
        <fullName evidence="1">YqbQ/XkdQ domain-containing protein</fullName>
    </recommendedName>
</protein>
<reference evidence="3" key="1">
    <citation type="journal article" date="2019" name="Int. J. Syst. Evol. Microbiol.">
        <title>The Global Catalogue of Microorganisms (GCM) 10K type strain sequencing project: providing services to taxonomists for standard genome sequencing and annotation.</title>
        <authorList>
            <consortium name="The Broad Institute Genomics Platform"/>
            <consortium name="The Broad Institute Genome Sequencing Center for Infectious Disease"/>
            <person name="Wu L."/>
            <person name="Ma J."/>
        </authorList>
    </citation>
    <scope>NUCLEOTIDE SEQUENCE [LARGE SCALE GENOMIC DNA]</scope>
    <source>
        <strain evidence="3">CCUG 46385</strain>
    </source>
</reference>
<dbReference type="EMBL" id="JBHSHL010000051">
    <property type="protein sequence ID" value="MFC4805462.1"/>
    <property type="molecule type" value="Genomic_DNA"/>
</dbReference>
<comment type="caution">
    <text evidence="2">The sequence shown here is derived from an EMBL/GenBank/DDBJ whole genome shotgun (WGS) entry which is preliminary data.</text>
</comment>
<accession>A0ABV9QNY6</accession>
<gene>
    <name evidence="2" type="ORF">ACFO4R_10305</name>
</gene>
<feature type="domain" description="YqbQ/XkdQ" evidence="1">
    <location>
        <begin position="26"/>
        <end position="318"/>
    </location>
</feature>
<dbReference type="Proteomes" id="UP001595916">
    <property type="component" value="Unassembled WGS sequence"/>
</dbReference>
<proteinExistence type="predicted"/>
<dbReference type="Pfam" id="PF24032">
    <property type="entry name" value="YQBQ"/>
    <property type="match status" value="1"/>
</dbReference>
<name>A0ABV9QNY6_9FIRM</name>
<evidence type="ECO:0000313" key="3">
    <source>
        <dbReference type="Proteomes" id="UP001595916"/>
    </source>
</evidence>
<keyword evidence="3" id="KW-1185">Reference proteome</keyword>